<proteinExistence type="predicted"/>
<keyword evidence="1" id="KW-0472">Membrane</keyword>
<keyword evidence="1" id="KW-0812">Transmembrane</keyword>
<name>A0A248TPH6_9BACI</name>
<dbReference type="Pfam" id="PF13539">
    <property type="entry name" value="Peptidase_M15_4"/>
    <property type="match status" value="1"/>
</dbReference>
<sequence>MVKVFRAFVFVLILIIILLLFIQYLFGSLFKYKDVPLPVEVHPEVRAKTEQLITSLEDKGITILITDDYRSLHEQDELYAKGRTEEGQIVTHAKGGESYHNYGLAVDFALVTKGGEVVWDMTYDGNGNGQADWDEVVAEAKKLGFEWGGDWQHFKDYPHLQYDFGLSINELQRGKRPPEEE</sequence>
<dbReference type="PANTHER" id="PTHR34385">
    <property type="entry name" value="D-ALANYL-D-ALANINE CARBOXYPEPTIDASE"/>
    <property type="match status" value="1"/>
</dbReference>
<dbReference type="RefSeq" id="WP_095373696.1">
    <property type="nucleotide sequence ID" value="NZ_CP022983.1"/>
</dbReference>
<dbReference type="AlphaFoldDB" id="A0A248TPH6"/>
<dbReference type="Gene3D" id="3.30.1380.10">
    <property type="match status" value="1"/>
</dbReference>
<reference evidence="3 4" key="1">
    <citation type="submission" date="2017-08" db="EMBL/GenBank/DDBJ databases">
        <title>Complete Genome Sequence of Bacillus kochii Oregon-R-modENCODE STRAIN BDGP4, isolated from Drosophila melanogaster gut.</title>
        <authorList>
            <person name="Wan K.H."/>
            <person name="Yu C."/>
            <person name="Park S."/>
            <person name="Hammonds A.S."/>
            <person name="Booth B.W."/>
            <person name="Celniker S.E."/>
        </authorList>
    </citation>
    <scope>NUCLEOTIDE SEQUENCE [LARGE SCALE GENOMIC DNA]</scope>
    <source>
        <strain evidence="3 4">BDGP4</strain>
    </source>
</reference>
<dbReference type="SUPFAM" id="SSF55166">
    <property type="entry name" value="Hedgehog/DD-peptidase"/>
    <property type="match status" value="1"/>
</dbReference>
<dbReference type="InterPro" id="IPR039561">
    <property type="entry name" value="Peptidase_M15C"/>
</dbReference>
<dbReference type="OrthoDB" id="9799970at2"/>
<dbReference type="InterPro" id="IPR009045">
    <property type="entry name" value="Zn_M74/Hedgehog-like"/>
</dbReference>
<evidence type="ECO:0000313" key="4">
    <source>
        <dbReference type="Proteomes" id="UP000215137"/>
    </source>
</evidence>
<dbReference type="PANTHER" id="PTHR34385:SF1">
    <property type="entry name" value="PEPTIDOGLYCAN L-ALANYL-D-GLUTAMATE ENDOPEPTIDASE CWLK"/>
    <property type="match status" value="1"/>
</dbReference>
<dbReference type="InterPro" id="IPR052179">
    <property type="entry name" value="DD-CPase-like"/>
</dbReference>
<keyword evidence="1" id="KW-1133">Transmembrane helix</keyword>
<evidence type="ECO:0000256" key="1">
    <source>
        <dbReference type="SAM" id="Phobius"/>
    </source>
</evidence>
<protein>
    <submittedName>
        <fullName evidence="3">Peptidase M15</fullName>
    </submittedName>
</protein>
<dbReference type="GO" id="GO:0008233">
    <property type="term" value="F:peptidase activity"/>
    <property type="evidence" value="ECO:0007669"/>
    <property type="project" value="InterPro"/>
</dbReference>
<accession>A0A248TPH6</accession>
<organism evidence="3 4">
    <name type="scientific">Cytobacillus kochii</name>
    <dbReference type="NCBI Taxonomy" id="859143"/>
    <lineage>
        <taxon>Bacteria</taxon>
        <taxon>Bacillati</taxon>
        <taxon>Bacillota</taxon>
        <taxon>Bacilli</taxon>
        <taxon>Bacillales</taxon>
        <taxon>Bacillaceae</taxon>
        <taxon>Cytobacillus</taxon>
    </lineage>
</organism>
<evidence type="ECO:0000313" key="3">
    <source>
        <dbReference type="EMBL" id="ASV70134.1"/>
    </source>
</evidence>
<feature type="domain" description="Peptidase M15C" evidence="2">
    <location>
        <begin position="93"/>
        <end position="162"/>
    </location>
</feature>
<feature type="transmembrane region" description="Helical" evidence="1">
    <location>
        <begin position="7"/>
        <end position="26"/>
    </location>
</feature>
<evidence type="ECO:0000259" key="2">
    <source>
        <dbReference type="Pfam" id="PF13539"/>
    </source>
</evidence>
<dbReference type="Proteomes" id="UP000215137">
    <property type="component" value="Chromosome"/>
</dbReference>
<keyword evidence="4" id="KW-1185">Reference proteome</keyword>
<dbReference type="CDD" id="cd14845">
    <property type="entry name" value="L-Ala-D-Glu_peptidase_like"/>
    <property type="match status" value="1"/>
</dbReference>
<dbReference type="KEGG" id="bko:CKF48_22520"/>
<dbReference type="EMBL" id="CP022983">
    <property type="protein sequence ID" value="ASV70134.1"/>
    <property type="molecule type" value="Genomic_DNA"/>
</dbReference>
<gene>
    <name evidence="3" type="ORF">CKF48_22520</name>
</gene>